<dbReference type="AlphaFoldDB" id="A0A0B1T0E6"/>
<evidence type="ECO:0000313" key="3">
    <source>
        <dbReference type="Proteomes" id="UP000053660"/>
    </source>
</evidence>
<keyword evidence="3" id="KW-1185">Reference proteome</keyword>
<reference evidence="2 3" key="1">
    <citation type="submission" date="2014-03" db="EMBL/GenBank/DDBJ databases">
        <title>Draft genome of the hookworm Oesophagostomum dentatum.</title>
        <authorList>
            <person name="Mitreva M."/>
        </authorList>
    </citation>
    <scope>NUCLEOTIDE SEQUENCE [LARGE SCALE GENOMIC DNA]</scope>
    <source>
        <strain evidence="2 3">OD-Hann</strain>
    </source>
</reference>
<sequence length="104" mass="11907">MDLRSVIVLFFCSLLAVVMGQEELDTPVYTARLPSPYGLGWRNYMMPMYGADKQWISDDIAPSSYAQLAGNDFLSRIERSMTEKMRSLKGRYNNGQIRNILFGK</sequence>
<feature type="chain" id="PRO_5002082853" evidence="1">
    <location>
        <begin position="21"/>
        <end position="104"/>
    </location>
</feature>
<dbReference type="Proteomes" id="UP000053660">
    <property type="component" value="Unassembled WGS sequence"/>
</dbReference>
<dbReference type="OrthoDB" id="5843833at2759"/>
<gene>
    <name evidence="2" type="ORF">OESDEN_10954</name>
</gene>
<organism evidence="2 3">
    <name type="scientific">Oesophagostomum dentatum</name>
    <name type="common">Nodular worm</name>
    <dbReference type="NCBI Taxonomy" id="61180"/>
    <lineage>
        <taxon>Eukaryota</taxon>
        <taxon>Metazoa</taxon>
        <taxon>Ecdysozoa</taxon>
        <taxon>Nematoda</taxon>
        <taxon>Chromadorea</taxon>
        <taxon>Rhabditida</taxon>
        <taxon>Rhabditina</taxon>
        <taxon>Rhabditomorpha</taxon>
        <taxon>Strongyloidea</taxon>
        <taxon>Strongylidae</taxon>
        <taxon>Oesophagostomum</taxon>
    </lineage>
</organism>
<keyword evidence="1" id="KW-0732">Signal</keyword>
<name>A0A0B1T0E6_OESDE</name>
<accession>A0A0B1T0E6</accession>
<protein>
    <submittedName>
        <fullName evidence="2">Uncharacterized protein</fullName>
    </submittedName>
</protein>
<proteinExistence type="predicted"/>
<evidence type="ECO:0000313" key="2">
    <source>
        <dbReference type="EMBL" id="KHJ89227.1"/>
    </source>
</evidence>
<feature type="signal peptide" evidence="1">
    <location>
        <begin position="1"/>
        <end position="20"/>
    </location>
</feature>
<evidence type="ECO:0000256" key="1">
    <source>
        <dbReference type="SAM" id="SignalP"/>
    </source>
</evidence>
<dbReference type="EMBL" id="KN554520">
    <property type="protein sequence ID" value="KHJ89227.1"/>
    <property type="molecule type" value="Genomic_DNA"/>
</dbReference>